<evidence type="ECO:0000256" key="1">
    <source>
        <dbReference type="SAM" id="SignalP"/>
    </source>
</evidence>
<dbReference type="SMART" id="SM00671">
    <property type="entry name" value="SEL1"/>
    <property type="match status" value="10"/>
</dbReference>
<sequence length="529" mass="60206">MLKRAWLASAIVTLILSGCAATYESAEEAYQDGDYAKARESWQKLALEGDNRSMYRLYSSTNRPSDEDIGWLKKAADSGLVNAQFDYGMHALKQEKFKEAQAYLIKASENKSEKASKELADNKDLFPLWLKAEESDAYSINKLGELYWEKKEYKQSLRWYEQCVDSYKYCSFYMGLAFANGYGVPQDYKKAIHWYSKSAKDGNKDSARNLAWLYEDGQGTNIDKESAFYWMSKAASSGWTAPTAELGRYYLYGIGTEKDTDKAFELLSKVAKDNKYAAYNLAGMYFNGNGVNHDYQKSFDWYSVASKSGHAESDYFIAQHYYKGLGRDKSLTQAYKWYLQSAEKGDVDAQFRLGWMLSNGEGVPASSRKAFKWYQKAAEQGSVSAQNNLGVMYDQGRGTEKDRYQAFKWYEKSARQGNDVAQNNLGQMYENGVGVRKSNQLAAFWYAKSAQQNYKEAQSNLSGILNKLRTKTVQIKKASVYEEGSFDSKELLALPQGQHVYVLSSGSKWTEVYVLKNHTIGYLNNTHLY</sequence>
<dbReference type="SUPFAM" id="SSF81901">
    <property type="entry name" value="HCP-like"/>
    <property type="match status" value="3"/>
</dbReference>
<name>A0ABT5QG37_9GAMM</name>
<evidence type="ECO:0000313" key="3">
    <source>
        <dbReference type="Proteomes" id="UP001149821"/>
    </source>
</evidence>
<comment type="caution">
    <text evidence="2">The sequence shown here is derived from an EMBL/GenBank/DDBJ whole genome shotgun (WGS) entry which is preliminary data.</text>
</comment>
<dbReference type="Gene3D" id="1.25.40.10">
    <property type="entry name" value="Tetratricopeptide repeat domain"/>
    <property type="match status" value="4"/>
</dbReference>
<dbReference type="Proteomes" id="UP001149821">
    <property type="component" value="Unassembled WGS sequence"/>
</dbReference>
<dbReference type="PANTHER" id="PTHR11102">
    <property type="entry name" value="SEL-1-LIKE PROTEIN"/>
    <property type="match status" value="1"/>
</dbReference>
<dbReference type="PROSITE" id="PS51257">
    <property type="entry name" value="PROKAR_LIPOPROTEIN"/>
    <property type="match status" value="1"/>
</dbReference>
<proteinExistence type="predicted"/>
<dbReference type="Pfam" id="PF08238">
    <property type="entry name" value="Sel1"/>
    <property type="match status" value="9"/>
</dbReference>
<reference evidence="2" key="1">
    <citation type="submission" date="2021-12" db="EMBL/GenBank/DDBJ databases">
        <title>Enterovibrio ZSDZ35 sp. nov. and Enterovibrio ZSDZ42 sp. nov., isolated from coastal seawater in Qingdao.</title>
        <authorList>
            <person name="Zhang P."/>
        </authorList>
    </citation>
    <scope>NUCLEOTIDE SEQUENCE</scope>
    <source>
        <strain evidence="2">ZSDZ35</strain>
    </source>
</reference>
<dbReference type="InterPro" id="IPR006597">
    <property type="entry name" value="Sel1-like"/>
</dbReference>
<organism evidence="2 3">
    <name type="scientific">Enterovibrio qingdaonensis</name>
    <dbReference type="NCBI Taxonomy" id="2899818"/>
    <lineage>
        <taxon>Bacteria</taxon>
        <taxon>Pseudomonadati</taxon>
        <taxon>Pseudomonadota</taxon>
        <taxon>Gammaproteobacteria</taxon>
        <taxon>Vibrionales</taxon>
        <taxon>Vibrionaceae</taxon>
        <taxon>Enterovibrio</taxon>
    </lineage>
</organism>
<dbReference type="PANTHER" id="PTHR11102:SF160">
    <property type="entry name" value="ERAD-ASSOCIATED E3 UBIQUITIN-PROTEIN LIGASE COMPONENT HRD3"/>
    <property type="match status" value="1"/>
</dbReference>
<keyword evidence="1" id="KW-0732">Signal</keyword>
<dbReference type="InterPro" id="IPR050767">
    <property type="entry name" value="Sel1_AlgK"/>
</dbReference>
<dbReference type="RefSeq" id="WP_274139765.1">
    <property type="nucleotide sequence ID" value="NZ_JAJUBB010000001.1"/>
</dbReference>
<keyword evidence="3" id="KW-1185">Reference proteome</keyword>
<feature type="chain" id="PRO_5045250287" evidence="1">
    <location>
        <begin position="21"/>
        <end position="529"/>
    </location>
</feature>
<feature type="signal peptide" evidence="1">
    <location>
        <begin position="1"/>
        <end position="20"/>
    </location>
</feature>
<accession>A0ABT5QG37</accession>
<dbReference type="InterPro" id="IPR011990">
    <property type="entry name" value="TPR-like_helical_dom_sf"/>
</dbReference>
<protein>
    <submittedName>
        <fullName evidence="2">Sel1 repeat family protein</fullName>
    </submittedName>
</protein>
<gene>
    <name evidence="2" type="ORF">LRP49_01790</name>
</gene>
<evidence type="ECO:0000313" key="2">
    <source>
        <dbReference type="EMBL" id="MDD1779917.1"/>
    </source>
</evidence>
<dbReference type="EMBL" id="JAJUBB010000001">
    <property type="protein sequence ID" value="MDD1779917.1"/>
    <property type="molecule type" value="Genomic_DNA"/>
</dbReference>